<gene>
    <name evidence="3" type="ORF">MTR66_19255</name>
</gene>
<evidence type="ECO:0000256" key="2">
    <source>
        <dbReference type="SAM" id="Phobius"/>
    </source>
</evidence>
<comment type="caution">
    <text evidence="3">The sequence shown here is derived from an EMBL/GenBank/DDBJ whole genome shotgun (WGS) entry which is preliminary data.</text>
</comment>
<keyword evidence="2" id="KW-1133">Transmembrane helix</keyword>
<proteinExistence type="predicted"/>
<evidence type="ECO:0000256" key="1">
    <source>
        <dbReference type="SAM" id="Coils"/>
    </source>
</evidence>
<name>A0ABT0BVN7_9SPHN</name>
<keyword evidence="2" id="KW-0472">Membrane</keyword>
<keyword evidence="1" id="KW-0175">Coiled coil</keyword>
<evidence type="ECO:0008006" key="5">
    <source>
        <dbReference type="Google" id="ProtNLM"/>
    </source>
</evidence>
<evidence type="ECO:0000313" key="4">
    <source>
        <dbReference type="Proteomes" id="UP001202281"/>
    </source>
</evidence>
<dbReference type="RefSeq" id="WP_243923979.1">
    <property type="nucleotide sequence ID" value="NZ_JALHLG010000053.1"/>
</dbReference>
<feature type="transmembrane region" description="Helical" evidence="2">
    <location>
        <begin position="6"/>
        <end position="26"/>
    </location>
</feature>
<reference evidence="3 4" key="1">
    <citation type="submission" date="2022-04" db="EMBL/GenBank/DDBJ databases">
        <title>Identification of a novel bacterium isolated from mangrove sediments.</title>
        <authorList>
            <person name="Pan X."/>
        </authorList>
    </citation>
    <scope>NUCLEOTIDE SEQUENCE [LARGE SCALE GENOMIC DNA]</scope>
    <source>
        <strain evidence="3 4">B2638</strain>
    </source>
</reference>
<keyword evidence="4" id="KW-1185">Reference proteome</keyword>
<feature type="coiled-coil region" evidence="1">
    <location>
        <begin position="43"/>
        <end position="77"/>
    </location>
</feature>
<dbReference type="EMBL" id="JALHLG010000053">
    <property type="protein sequence ID" value="MCJ2188943.1"/>
    <property type="molecule type" value="Genomic_DNA"/>
</dbReference>
<evidence type="ECO:0000313" key="3">
    <source>
        <dbReference type="EMBL" id="MCJ2188943.1"/>
    </source>
</evidence>
<accession>A0ABT0BVN7</accession>
<keyword evidence="2" id="KW-0812">Transmembrane</keyword>
<dbReference type="Proteomes" id="UP001202281">
    <property type="component" value="Unassembled WGS sequence"/>
</dbReference>
<protein>
    <recommendedName>
        <fullName evidence="5">Phage shock protein B</fullName>
    </recommendedName>
</protein>
<sequence length="105" mass="11723">MDWAGPNFVVLIIAVSTVGWLVNNWIRARHGYALEDEFFGKTEPAAKAEADSLRQENAELARRLKALEERTATLEAIVTDSGFDTSRQIEALRDKPRTALENAAH</sequence>
<organism evidence="3 4">
    <name type="scientific">Novosphingobium beihaiensis</name>
    <dbReference type="NCBI Taxonomy" id="2930389"/>
    <lineage>
        <taxon>Bacteria</taxon>
        <taxon>Pseudomonadati</taxon>
        <taxon>Pseudomonadota</taxon>
        <taxon>Alphaproteobacteria</taxon>
        <taxon>Sphingomonadales</taxon>
        <taxon>Sphingomonadaceae</taxon>
        <taxon>Novosphingobium</taxon>
    </lineage>
</organism>